<dbReference type="GO" id="GO:0009898">
    <property type="term" value="C:cytoplasmic side of plasma membrane"/>
    <property type="evidence" value="ECO:0007669"/>
    <property type="project" value="TreeGrafter"/>
</dbReference>
<dbReference type="SUPFAM" id="SSF52540">
    <property type="entry name" value="P-loop containing nucleoside triphosphate hydrolases"/>
    <property type="match status" value="1"/>
</dbReference>
<keyword evidence="1" id="KW-0547">Nucleotide-binding</keyword>
<gene>
    <name evidence="5" type="ORF">FEF65_09255</name>
</gene>
<evidence type="ECO:0000256" key="1">
    <source>
        <dbReference type="ARBA" id="ARBA00022741"/>
    </source>
</evidence>
<dbReference type="OrthoDB" id="5290333at2"/>
<name>A0A5R9GRS2_9PROT</name>
<feature type="domain" description="AAA" evidence="4">
    <location>
        <begin position="24"/>
        <end position="182"/>
    </location>
</feature>
<dbReference type="GO" id="GO:0005829">
    <property type="term" value="C:cytosol"/>
    <property type="evidence" value="ECO:0007669"/>
    <property type="project" value="TreeGrafter"/>
</dbReference>
<sequence>MNSAAESALPIEAQATPAPKTAPRVLSISSGKGGVGKTFISVHLAAHAAAQGKRVLLIDADLGLANVDVMLGLQTSGSILDLLSGDKTLDSLITPCKQGFDVLPGGSGLYELTNLNVNEQQIILDTLREAGQNYDLILIDTAAGIGDNVLYFSSASETALVVLTPDPTSLTDAYALIKVMSQQRDVRRFMVIVNQADEIDALITFKRLLSVSDRYLDVYLDYIGYLPQSAEVRKSIQRQTPLTHDGSDLSRHIEKLFDGLLARPRDHSRSAGLQFFWEHSLSSSLDDDDQPVPHEAGSQSAGVV</sequence>
<evidence type="ECO:0000259" key="4">
    <source>
        <dbReference type="Pfam" id="PF13614"/>
    </source>
</evidence>
<evidence type="ECO:0000313" key="6">
    <source>
        <dbReference type="Proteomes" id="UP000306585"/>
    </source>
</evidence>
<proteinExistence type="predicted"/>
<dbReference type="InterPro" id="IPR033875">
    <property type="entry name" value="FlhG"/>
</dbReference>
<comment type="caution">
    <text evidence="5">The sequence shown here is derived from an EMBL/GenBank/DDBJ whole genome shotgun (WGS) entry which is preliminary data.</text>
</comment>
<dbReference type="InterPro" id="IPR025669">
    <property type="entry name" value="AAA_dom"/>
</dbReference>
<evidence type="ECO:0000313" key="5">
    <source>
        <dbReference type="EMBL" id="TLS66702.1"/>
    </source>
</evidence>
<evidence type="ECO:0000256" key="3">
    <source>
        <dbReference type="SAM" id="MobiDB-lite"/>
    </source>
</evidence>
<dbReference type="PANTHER" id="PTHR43384:SF4">
    <property type="entry name" value="CELLULOSE BIOSYNTHESIS PROTEIN BCSQ-RELATED"/>
    <property type="match status" value="1"/>
</dbReference>
<dbReference type="GO" id="GO:0016887">
    <property type="term" value="F:ATP hydrolysis activity"/>
    <property type="evidence" value="ECO:0007669"/>
    <property type="project" value="TreeGrafter"/>
</dbReference>
<reference evidence="5 6" key="1">
    <citation type="journal article" date="2019" name="Appl. Environ. Microbiol.">
        <title>Environmental Evidence and Genomic Insight of Iron-oxidizing Bacteria Preference Towards More Corrosion Resistant Stainless Steel at Higher Salinities.</title>
        <authorList>
            <person name="Garrison C.E."/>
            <person name="Price K.A."/>
            <person name="Field E.K."/>
        </authorList>
    </citation>
    <scope>NUCLEOTIDE SEQUENCE [LARGE SCALE GENOMIC DNA]</scope>
    <source>
        <strain evidence="5 6">P3</strain>
    </source>
</reference>
<dbReference type="Pfam" id="PF13614">
    <property type="entry name" value="AAA_31"/>
    <property type="match status" value="1"/>
</dbReference>
<dbReference type="RefSeq" id="WP_138239531.1">
    <property type="nucleotide sequence ID" value="NZ_VBRY01000008.1"/>
</dbReference>
<dbReference type="Gene3D" id="3.40.50.300">
    <property type="entry name" value="P-loop containing nucleotide triphosphate hydrolases"/>
    <property type="match status" value="1"/>
</dbReference>
<dbReference type="PANTHER" id="PTHR43384">
    <property type="entry name" value="SEPTUM SITE-DETERMINING PROTEIN MIND HOMOLOG, CHLOROPLASTIC-RELATED"/>
    <property type="match status" value="1"/>
</dbReference>
<dbReference type="AlphaFoldDB" id="A0A5R9GRS2"/>
<keyword evidence="2" id="KW-0067">ATP-binding</keyword>
<accession>A0A5R9GRS2</accession>
<keyword evidence="6" id="KW-1185">Reference proteome</keyword>
<dbReference type="CDD" id="cd02038">
    <property type="entry name" value="FlhG-like"/>
    <property type="match status" value="1"/>
</dbReference>
<protein>
    <submittedName>
        <fullName evidence="5">MinD/ParA family protein</fullName>
    </submittedName>
</protein>
<dbReference type="InterPro" id="IPR027417">
    <property type="entry name" value="P-loop_NTPase"/>
</dbReference>
<dbReference type="GO" id="GO:0051782">
    <property type="term" value="P:negative regulation of cell division"/>
    <property type="evidence" value="ECO:0007669"/>
    <property type="project" value="TreeGrafter"/>
</dbReference>
<dbReference type="InterPro" id="IPR050625">
    <property type="entry name" value="ParA/MinD_ATPase"/>
</dbReference>
<feature type="region of interest" description="Disordered" evidence="3">
    <location>
        <begin position="283"/>
        <end position="304"/>
    </location>
</feature>
<dbReference type="GO" id="GO:0005524">
    <property type="term" value="F:ATP binding"/>
    <property type="evidence" value="ECO:0007669"/>
    <property type="project" value="UniProtKB-KW"/>
</dbReference>
<dbReference type="Proteomes" id="UP000306585">
    <property type="component" value="Unassembled WGS sequence"/>
</dbReference>
<dbReference type="EMBL" id="VBRY01000008">
    <property type="protein sequence ID" value="TLS66702.1"/>
    <property type="molecule type" value="Genomic_DNA"/>
</dbReference>
<evidence type="ECO:0000256" key="2">
    <source>
        <dbReference type="ARBA" id="ARBA00022840"/>
    </source>
</evidence>
<organism evidence="5 6">
    <name type="scientific">Mariprofundus erugo</name>
    <dbReference type="NCBI Taxonomy" id="2528639"/>
    <lineage>
        <taxon>Bacteria</taxon>
        <taxon>Pseudomonadati</taxon>
        <taxon>Pseudomonadota</taxon>
        <taxon>Candidatius Mariprofundia</taxon>
        <taxon>Mariprofundales</taxon>
        <taxon>Mariprofundaceae</taxon>
        <taxon>Mariprofundus</taxon>
    </lineage>
</organism>